<feature type="transmembrane region" description="Helical" evidence="7">
    <location>
        <begin position="92"/>
        <end position="112"/>
    </location>
</feature>
<keyword evidence="3 7" id="KW-0812">Transmembrane</keyword>
<evidence type="ECO:0000256" key="6">
    <source>
        <dbReference type="SAM" id="MobiDB-lite"/>
    </source>
</evidence>
<evidence type="ECO:0000256" key="2">
    <source>
        <dbReference type="ARBA" id="ARBA00007375"/>
    </source>
</evidence>
<accession>A0ABD6P1S8</accession>
<evidence type="ECO:0000256" key="4">
    <source>
        <dbReference type="ARBA" id="ARBA00022989"/>
    </source>
</evidence>
<keyword evidence="4 7" id="KW-1133">Transmembrane helix</keyword>
<comment type="subcellular location">
    <subcellularLocation>
        <location evidence="1">Membrane</location>
        <topology evidence="1">Multi-pass membrane protein</topology>
    </subcellularLocation>
</comment>
<keyword evidence="5 7" id="KW-0472">Membrane</keyword>
<protein>
    <recommendedName>
        <fullName evidence="10">Lysoplasmalogenase</fullName>
    </recommendedName>
</protein>
<evidence type="ECO:0000256" key="5">
    <source>
        <dbReference type="ARBA" id="ARBA00023136"/>
    </source>
</evidence>
<feature type="region of interest" description="Disordered" evidence="6">
    <location>
        <begin position="253"/>
        <end position="274"/>
    </location>
</feature>
<feature type="transmembrane region" description="Helical" evidence="7">
    <location>
        <begin position="197"/>
        <end position="219"/>
    </location>
</feature>
<name>A0ABD6P1S8_9MYCO</name>
<proteinExistence type="inferred from homology"/>
<evidence type="ECO:0000313" key="8">
    <source>
        <dbReference type="EMBL" id="OBG39497.1"/>
    </source>
</evidence>
<comment type="similarity">
    <text evidence="2">Belongs to the TMEM86 family.</text>
</comment>
<dbReference type="EMBL" id="LZIT01000123">
    <property type="protein sequence ID" value="OBG39497.1"/>
    <property type="molecule type" value="Genomic_DNA"/>
</dbReference>
<dbReference type="Pfam" id="PF07947">
    <property type="entry name" value="YhhN"/>
    <property type="match status" value="1"/>
</dbReference>
<dbReference type="PANTHER" id="PTHR31885:SF6">
    <property type="entry name" value="GH04784P"/>
    <property type="match status" value="1"/>
</dbReference>
<dbReference type="InterPro" id="IPR012506">
    <property type="entry name" value="TMEM86B-like"/>
</dbReference>
<reference evidence="8 9" key="1">
    <citation type="submission" date="2016-06" db="EMBL/GenBank/DDBJ databases">
        <authorList>
            <person name="Sutton G."/>
            <person name="Brinkac L."/>
            <person name="Sanka R."/>
            <person name="Adams M."/>
            <person name="Lau E."/>
            <person name="Sam S."/>
            <person name="Sreng N."/>
            <person name="Him V."/>
            <person name="Kerleguer A."/>
            <person name="Cheng S."/>
        </authorList>
    </citation>
    <scope>NUCLEOTIDE SEQUENCE [LARGE SCALE GENOMIC DNA]</scope>
    <source>
        <strain evidence="8 9">E2978</strain>
    </source>
</reference>
<dbReference type="Proteomes" id="UP000092086">
    <property type="component" value="Unassembled WGS sequence"/>
</dbReference>
<feature type="transmembrane region" description="Helical" evidence="7">
    <location>
        <begin position="71"/>
        <end position="87"/>
    </location>
</feature>
<dbReference type="AlphaFoldDB" id="A0ABD6P1S8"/>
<sequence>MGSMPGFPGFSSVVSKLGMEVPYAPRLVSGGWVVAGWAGLAYGVYLTVLALRSPPGTDLTGHWVLQPPFKAAMALLLAVAAVAHPIVRERRWLMPALLLSAVGDWLLAIPWWTMSFGLGLAAFLLAHLCFLGALAPLARTSRPRLAAIVLMCLASVSLLAWFWPHLGRDKLTIPVTAYMIALTAMVCAALLADLPTIWTAVGAVCFAVSDAMIAIGRFVLYNDALAVPIWWLYAAAQVLITAGFFFGREEPDDQSDYDYDYDYDYDAPYEPDEG</sequence>
<dbReference type="PANTHER" id="PTHR31885">
    <property type="entry name" value="GH04784P"/>
    <property type="match status" value="1"/>
</dbReference>
<feature type="transmembrane region" description="Helical" evidence="7">
    <location>
        <begin position="175"/>
        <end position="192"/>
    </location>
</feature>
<evidence type="ECO:0008006" key="10">
    <source>
        <dbReference type="Google" id="ProtNLM"/>
    </source>
</evidence>
<evidence type="ECO:0000313" key="9">
    <source>
        <dbReference type="Proteomes" id="UP000092086"/>
    </source>
</evidence>
<organism evidence="8 9">
    <name type="scientific">Mycobacterium alsense</name>
    <dbReference type="NCBI Taxonomy" id="324058"/>
    <lineage>
        <taxon>Bacteria</taxon>
        <taxon>Bacillati</taxon>
        <taxon>Actinomycetota</taxon>
        <taxon>Actinomycetes</taxon>
        <taxon>Mycobacteriales</taxon>
        <taxon>Mycobacteriaceae</taxon>
        <taxon>Mycobacterium</taxon>
    </lineage>
</organism>
<feature type="transmembrane region" description="Helical" evidence="7">
    <location>
        <begin position="27"/>
        <end position="51"/>
    </location>
</feature>
<evidence type="ECO:0000256" key="7">
    <source>
        <dbReference type="SAM" id="Phobius"/>
    </source>
</evidence>
<feature type="transmembrane region" description="Helical" evidence="7">
    <location>
        <begin position="225"/>
        <end position="246"/>
    </location>
</feature>
<dbReference type="GO" id="GO:0016020">
    <property type="term" value="C:membrane"/>
    <property type="evidence" value="ECO:0007669"/>
    <property type="project" value="UniProtKB-SubCell"/>
</dbReference>
<feature type="transmembrane region" description="Helical" evidence="7">
    <location>
        <begin position="118"/>
        <end position="138"/>
    </location>
</feature>
<evidence type="ECO:0000256" key="3">
    <source>
        <dbReference type="ARBA" id="ARBA00022692"/>
    </source>
</evidence>
<comment type="caution">
    <text evidence="8">The sequence shown here is derived from an EMBL/GenBank/DDBJ whole genome shotgun (WGS) entry which is preliminary data.</text>
</comment>
<feature type="transmembrane region" description="Helical" evidence="7">
    <location>
        <begin position="145"/>
        <end position="163"/>
    </location>
</feature>
<gene>
    <name evidence="8" type="ORF">A5672_14815</name>
</gene>
<evidence type="ECO:0000256" key="1">
    <source>
        <dbReference type="ARBA" id="ARBA00004141"/>
    </source>
</evidence>